<dbReference type="InterPro" id="IPR002792">
    <property type="entry name" value="TRAM_dom"/>
</dbReference>
<feature type="binding site" evidence="4">
    <location>
        <position position="322"/>
    </location>
    <ligand>
        <name>S-adenosyl-L-methionine</name>
        <dbReference type="ChEBI" id="CHEBI:59789"/>
    </ligand>
</feature>
<sequence>MAKANRVFKQEAPVKKNDVITADVIDLTYQGLGVAKIDGFPLFVTDGLPGEKVEILVTKVLKNYGFARVEKIVEESPDRVALTDQLALTTGIAPLANLAYPAQLAWKKSQIQQLFKKAQLTANVADTIGMDDPTHYRNKAQVPARMIKGKLETGFFRRGSHKLIPTDSFYIQDPAVDEAVRVTRDILQELGLSAYDEESDRGVIRHVMARVGKATGELMVVLVTKTKKLPEADVIVEKLQAQLPNLKSVVQNVNKNQTNVIMGPINTILWGADAIEDVLLGKKYLIGPNSFYQVNPVTTAKLYELAKEKAQLQPTDVVIDAYCGIGTIALTVAEDVADVYGVEVVEEAINDAEENAQINHVNNTHFVTADAPTQMRDWMADGLKPDVVFVDPPRKGLTPDFIEAVGEMGPKRLVYVSCNPATMARDAQALLEQGYAFDGDIQPVDQFPQTTHVEAVAAFVKQ</sequence>
<dbReference type="Pfam" id="PF01938">
    <property type="entry name" value="TRAM"/>
    <property type="match status" value="1"/>
</dbReference>
<dbReference type="Proteomes" id="UP000253891">
    <property type="component" value="Unassembled WGS sequence"/>
</dbReference>
<dbReference type="InterPro" id="IPR029063">
    <property type="entry name" value="SAM-dependent_MTases_sf"/>
</dbReference>
<feature type="domain" description="TRAM" evidence="6">
    <location>
        <begin position="13"/>
        <end position="71"/>
    </location>
</feature>
<feature type="binding site" evidence="4">
    <location>
        <position position="293"/>
    </location>
    <ligand>
        <name>S-adenosyl-L-methionine</name>
        <dbReference type="ChEBI" id="CHEBI:59789"/>
    </ligand>
</feature>
<feature type="binding site" evidence="4">
    <location>
        <position position="343"/>
    </location>
    <ligand>
        <name>S-adenosyl-L-methionine</name>
        <dbReference type="ChEBI" id="CHEBI:59789"/>
    </ligand>
</feature>
<dbReference type="FunFam" id="2.40.50.1070:FF:000003">
    <property type="entry name" value="23S rRNA (Uracil-5-)-methyltransferase RumA"/>
    <property type="match status" value="1"/>
</dbReference>
<reference evidence="7 8" key="1">
    <citation type="journal article" date="2015" name="BMC Genomics">
        <title>Comparative genomics of Fructobacillus spp. and Leuconostoc spp. reveals niche-specific evolution of Fructobacillus spp.</title>
        <authorList>
            <person name="Endo A."/>
            <person name="Tanizawa Y."/>
            <person name="Tanaka N."/>
            <person name="Maeno S."/>
            <person name="Kumar H."/>
            <person name="Shiwa Y."/>
            <person name="Okada S."/>
            <person name="Yoshikawa H."/>
            <person name="Dicks L."/>
            <person name="Nakagawa J."/>
            <person name="Arita M."/>
        </authorList>
    </citation>
    <scope>NUCLEOTIDE SEQUENCE [LARGE SCALE GENOMIC DNA]</scope>
    <source>
        <strain evidence="7 8">JCM 12225</strain>
    </source>
</reference>
<evidence type="ECO:0000256" key="2">
    <source>
        <dbReference type="ARBA" id="ARBA00022679"/>
    </source>
</evidence>
<dbReference type="PANTHER" id="PTHR11061">
    <property type="entry name" value="RNA M5U METHYLTRANSFERASE"/>
    <property type="match status" value="1"/>
</dbReference>
<evidence type="ECO:0000259" key="6">
    <source>
        <dbReference type="PROSITE" id="PS50926"/>
    </source>
</evidence>
<feature type="binding site" evidence="4">
    <location>
        <position position="391"/>
    </location>
    <ligand>
        <name>S-adenosyl-L-methionine</name>
        <dbReference type="ChEBI" id="CHEBI:59789"/>
    </ligand>
</feature>
<dbReference type="InterPro" id="IPR030390">
    <property type="entry name" value="MeTrfase_TrmA_AS"/>
</dbReference>
<dbReference type="SUPFAM" id="SSF53335">
    <property type="entry name" value="S-adenosyl-L-methionine-dependent methyltransferases"/>
    <property type="match status" value="1"/>
</dbReference>
<keyword evidence="1 4" id="KW-0489">Methyltransferase</keyword>
<dbReference type="STRING" id="157463.GCA_001047075_01469"/>
<dbReference type="Gene3D" id="2.40.50.140">
    <property type="entry name" value="Nucleic acid-binding proteins"/>
    <property type="match status" value="1"/>
</dbReference>
<dbReference type="Pfam" id="PF05958">
    <property type="entry name" value="tRNA_U5-meth_tr"/>
    <property type="match status" value="1"/>
</dbReference>
<evidence type="ECO:0000256" key="1">
    <source>
        <dbReference type="ARBA" id="ARBA00022603"/>
    </source>
</evidence>
<dbReference type="AlphaFoldDB" id="A0A0K8MK76"/>
<dbReference type="Gene3D" id="3.40.50.150">
    <property type="entry name" value="Vaccinia Virus protein VP39"/>
    <property type="match status" value="1"/>
</dbReference>
<evidence type="ECO:0000256" key="3">
    <source>
        <dbReference type="ARBA" id="ARBA00022691"/>
    </source>
</evidence>
<dbReference type="PROSITE" id="PS01230">
    <property type="entry name" value="TRMA_1"/>
    <property type="match status" value="1"/>
</dbReference>
<dbReference type="GO" id="GO:0070475">
    <property type="term" value="P:rRNA base methylation"/>
    <property type="evidence" value="ECO:0007669"/>
    <property type="project" value="TreeGrafter"/>
</dbReference>
<dbReference type="InterPro" id="IPR010280">
    <property type="entry name" value="U5_MeTrfase_fam"/>
</dbReference>
<evidence type="ECO:0000256" key="5">
    <source>
        <dbReference type="PROSITE-ProRule" id="PRU10015"/>
    </source>
</evidence>
<name>A0A0K8MK76_9LACO</name>
<organism evidence="7 8">
    <name type="scientific">Fructobacillus ficulneus</name>
    <dbReference type="NCBI Taxonomy" id="157463"/>
    <lineage>
        <taxon>Bacteria</taxon>
        <taxon>Bacillati</taxon>
        <taxon>Bacillota</taxon>
        <taxon>Bacilli</taxon>
        <taxon>Lactobacillales</taxon>
        <taxon>Lactobacillaceae</taxon>
        <taxon>Fructobacillus</taxon>
    </lineage>
</organism>
<dbReference type="Gene3D" id="2.40.50.1070">
    <property type="match status" value="1"/>
</dbReference>
<feature type="active site" evidence="5">
    <location>
        <position position="418"/>
    </location>
</feature>
<protein>
    <submittedName>
        <fullName evidence="7">23S rRNA (Uracil-5-)-methyltransferase RumA</fullName>
    </submittedName>
</protein>
<dbReference type="NCBIfam" id="TIGR00479">
    <property type="entry name" value="rumA"/>
    <property type="match status" value="1"/>
</dbReference>
<dbReference type="PROSITE" id="PS51687">
    <property type="entry name" value="SAM_MT_RNA_M5U"/>
    <property type="match status" value="1"/>
</dbReference>
<dbReference type="GO" id="GO:0070041">
    <property type="term" value="F:rRNA (uridine-C5-)-methyltransferase activity"/>
    <property type="evidence" value="ECO:0007669"/>
    <property type="project" value="TreeGrafter"/>
</dbReference>
<dbReference type="EMBL" id="DF968005">
    <property type="protein sequence ID" value="GAP00589.1"/>
    <property type="molecule type" value="Genomic_DNA"/>
</dbReference>
<dbReference type="OrthoDB" id="9804590at2"/>
<keyword evidence="3 4" id="KW-0949">S-adenosyl-L-methionine</keyword>
<dbReference type="CDD" id="cd02440">
    <property type="entry name" value="AdoMet_MTases"/>
    <property type="match status" value="1"/>
</dbReference>
<dbReference type="PROSITE" id="PS01231">
    <property type="entry name" value="TRMA_2"/>
    <property type="match status" value="1"/>
</dbReference>
<proteinExistence type="inferred from homology"/>
<dbReference type="PROSITE" id="PS50926">
    <property type="entry name" value="TRAM"/>
    <property type="match status" value="1"/>
</dbReference>
<evidence type="ECO:0000256" key="4">
    <source>
        <dbReference type="PROSITE-ProRule" id="PRU01024"/>
    </source>
</evidence>
<dbReference type="PANTHER" id="PTHR11061:SF30">
    <property type="entry name" value="TRNA (URACIL(54)-C(5))-METHYLTRANSFERASE"/>
    <property type="match status" value="1"/>
</dbReference>
<keyword evidence="2 4" id="KW-0808">Transferase</keyword>
<dbReference type="FunFam" id="3.40.50.150:FF:000009">
    <property type="entry name" value="23S rRNA (Uracil(1939)-C(5))-methyltransferase RlmD"/>
    <property type="match status" value="1"/>
</dbReference>
<dbReference type="RefSeq" id="WP_061993872.1">
    <property type="nucleotide sequence ID" value="NZ_DF968005.1"/>
</dbReference>
<gene>
    <name evidence="7" type="primary">rumA3</name>
    <name evidence="7" type="ORF">FFIC_286080</name>
</gene>
<dbReference type="SUPFAM" id="SSF50249">
    <property type="entry name" value="Nucleic acid-binding proteins"/>
    <property type="match status" value="1"/>
</dbReference>
<keyword evidence="8" id="KW-1185">Reference proteome</keyword>
<evidence type="ECO:0000313" key="8">
    <source>
        <dbReference type="Proteomes" id="UP000253891"/>
    </source>
</evidence>
<dbReference type="InterPro" id="IPR030391">
    <property type="entry name" value="MeTrfase_TrmA_CS"/>
</dbReference>
<feature type="active site" description="Nucleophile" evidence="4">
    <location>
        <position position="418"/>
    </location>
</feature>
<accession>A0A0K8MK76</accession>
<dbReference type="InterPro" id="IPR012340">
    <property type="entry name" value="NA-bd_OB-fold"/>
</dbReference>
<comment type="similarity">
    <text evidence="4">Belongs to the class I-like SAM-binding methyltransferase superfamily. RNA M5U methyltransferase family.</text>
</comment>
<evidence type="ECO:0000313" key="7">
    <source>
        <dbReference type="EMBL" id="GAP00589.1"/>
    </source>
</evidence>